<dbReference type="RefSeq" id="WP_064438266.1">
    <property type="nucleotide sequence ID" value="NZ_BDDI01000001.1"/>
</dbReference>
<keyword evidence="1" id="KW-0732">Signal</keyword>
<proteinExistence type="predicted"/>
<evidence type="ECO:0000313" key="2">
    <source>
        <dbReference type="EMBL" id="MBB3039748.1"/>
    </source>
</evidence>
<evidence type="ECO:0000313" key="3">
    <source>
        <dbReference type="Proteomes" id="UP000567922"/>
    </source>
</evidence>
<dbReference type="Proteomes" id="UP000567922">
    <property type="component" value="Unassembled WGS sequence"/>
</dbReference>
<sequence>MKLVFRATGACAAAAALALAGTGSAAAEPNDWIQEGTLDVFAVTAGPFTAVAVTNAEPGYVCISDPAGDPIGPADEYGQALVDGNGFAALTVPGTGAASITVICGPRYSEWSNSGTAEPLVLS</sequence>
<keyword evidence="3" id="KW-1185">Reference proteome</keyword>
<name>A0A839RU56_9ACTN</name>
<accession>A0A839RU56</accession>
<comment type="caution">
    <text evidence="2">The sequence shown here is derived from an EMBL/GenBank/DDBJ whole genome shotgun (WGS) entry which is preliminary data.</text>
</comment>
<reference evidence="2 3" key="1">
    <citation type="submission" date="2020-08" db="EMBL/GenBank/DDBJ databases">
        <title>Sequencing the genomes of 1000 actinobacteria strains.</title>
        <authorList>
            <person name="Klenk H.-P."/>
        </authorList>
    </citation>
    <scope>NUCLEOTIDE SEQUENCE [LARGE SCALE GENOMIC DNA]</scope>
    <source>
        <strain evidence="2 3">DSM 45258</strain>
    </source>
</reference>
<gene>
    <name evidence="2" type="ORF">FHU29_004236</name>
</gene>
<protein>
    <submittedName>
        <fullName evidence="2">Uncharacterized protein</fullName>
    </submittedName>
</protein>
<organism evidence="2 3">
    <name type="scientific">Hoyosella altamirensis</name>
    <dbReference type="NCBI Taxonomy" id="616997"/>
    <lineage>
        <taxon>Bacteria</taxon>
        <taxon>Bacillati</taxon>
        <taxon>Actinomycetota</taxon>
        <taxon>Actinomycetes</taxon>
        <taxon>Mycobacteriales</taxon>
        <taxon>Hoyosellaceae</taxon>
        <taxon>Hoyosella</taxon>
    </lineage>
</organism>
<dbReference type="EMBL" id="JACHWS010000004">
    <property type="protein sequence ID" value="MBB3039748.1"/>
    <property type="molecule type" value="Genomic_DNA"/>
</dbReference>
<dbReference type="AlphaFoldDB" id="A0A839RU56"/>
<feature type="signal peptide" evidence="1">
    <location>
        <begin position="1"/>
        <end position="27"/>
    </location>
</feature>
<feature type="chain" id="PRO_5039149331" evidence="1">
    <location>
        <begin position="28"/>
        <end position="123"/>
    </location>
</feature>
<evidence type="ECO:0000256" key="1">
    <source>
        <dbReference type="SAM" id="SignalP"/>
    </source>
</evidence>